<accession>A0A8J7DYH6</accession>
<evidence type="ECO:0000256" key="1">
    <source>
        <dbReference type="ARBA" id="ARBA00007435"/>
    </source>
</evidence>
<dbReference type="Gene3D" id="3.40.1440.10">
    <property type="entry name" value="GIY-YIG endonuclease"/>
    <property type="match status" value="1"/>
</dbReference>
<protein>
    <submittedName>
        <fullName evidence="3">GIY-YIG nuclease family protein</fullName>
    </submittedName>
</protein>
<comment type="caution">
    <text evidence="3">The sequence shown here is derived from an EMBL/GenBank/DDBJ whole genome shotgun (WGS) entry which is preliminary data.</text>
</comment>
<dbReference type="InterPro" id="IPR050190">
    <property type="entry name" value="UPF0213_domain"/>
</dbReference>
<proteinExistence type="inferred from homology"/>
<name>A0A8J7DYH6_9CYAN</name>
<dbReference type="PANTHER" id="PTHR34477">
    <property type="entry name" value="UPF0213 PROTEIN YHBQ"/>
    <property type="match status" value="1"/>
</dbReference>
<reference evidence="3" key="1">
    <citation type="submission" date="2020-10" db="EMBL/GenBank/DDBJ databases">
        <authorList>
            <person name="Castelo-Branco R."/>
            <person name="Eusebio N."/>
            <person name="Adriana R."/>
            <person name="Vieira A."/>
            <person name="Brugerolle De Fraissinette N."/>
            <person name="Rezende De Castro R."/>
            <person name="Schneider M.P."/>
            <person name="Vasconcelos V."/>
            <person name="Leao P.N."/>
        </authorList>
    </citation>
    <scope>NUCLEOTIDE SEQUENCE</scope>
    <source>
        <strain evidence="3">LEGE 07157</strain>
    </source>
</reference>
<evidence type="ECO:0000259" key="2">
    <source>
        <dbReference type="PROSITE" id="PS50164"/>
    </source>
</evidence>
<comment type="similarity">
    <text evidence="1">Belongs to the UPF0213 family.</text>
</comment>
<dbReference type="Proteomes" id="UP000654482">
    <property type="component" value="Unassembled WGS sequence"/>
</dbReference>
<dbReference type="AlphaFoldDB" id="A0A8J7DYH6"/>
<organism evidence="3 4">
    <name type="scientific">Lusitaniella coriacea LEGE 07157</name>
    <dbReference type="NCBI Taxonomy" id="945747"/>
    <lineage>
        <taxon>Bacteria</taxon>
        <taxon>Bacillati</taxon>
        <taxon>Cyanobacteriota</taxon>
        <taxon>Cyanophyceae</taxon>
        <taxon>Spirulinales</taxon>
        <taxon>Lusitaniellaceae</taxon>
        <taxon>Lusitaniella</taxon>
    </lineage>
</organism>
<dbReference type="CDD" id="cd10456">
    <property type="entry name" value="GIY-YIG_UPF0213"/>
    <property type="match status" value="1"/>
</dbReference>
<dbReference type="Pfam" id="PF01541">
    <property type="entry name" value="GIY-YIG"/>
    <property type="match status" value="1"/>
</dbReference>
<sequence>MPYMYILECSDGSFYTGSTKDLPRRLWQHQNGLGANHTKKRLPVKLVYAEYYDRVEDAFYREKQVQGWSRKKKIALMNSDWDKLHILAECQNESHYRRLVERVALSLSKGSRNQPRKEDD</sequence>
<dbReference type="InterPro" id="IPR000305">
    <property type="entry name" value="GIY-YIG_endonuc"/>
</dbReference>
<dbReference type="EMBL" id="JADEWZ010000016">
    <property type="protein sequence ID" value="MBE9116684.1"/>
    <property type="molecule type" value="Genomic_DNA"/>
</dbReference>
<gene>
    <name evidence="3" type="ORF">IQ249_12305</name>
</gene>
<keyword evidence="4" id="KW-1185">Reference proteome</keyword>
<evidence type="ECO:0000313" key="4">
    <source>
        <dbReference type="Proteomes" id="UP000654482"/>
    </source>
</evidence>
<dbReference type="SUPFAM" id="SSF82771">
    <property type="entry name" value="GIY-YIG endonuclease"/>
    <property type="match status" value="1"/>
</dbReference>
<evidence type="ECO:0000313" key="3">
    <source>
        <dbReference type="EMBL" id="MBE9116684.1"/>
    </source>
</evidence>
<dbReference type="PROSITE" id="PS50164">
    <property type="entry name" value="GIY_YIG"/>
    <property type="match status" value="1"/>
</dbReference>
<dbReference type="InterPro" id="IPR035901">
    <property type="entry name" value="GIY-YIG_endonuc_sf"/>
</dbReference>
<dbReference type="PANTHER" id="PTHR34477:SF1">
    <property type="entry name" value="UPF0213 PROTEIN YHBQ"/>
    <property type="match status" value="1"/>
</dbReference>
<feature type="domain" description="GIY-YIG" evidence="2">
    <location>
        <begin position="1"/>
        <end position="75"/>
    </location>
</feature>